<dbReference type="Proteomes" id="UP000068016">
    <property type="component" value="Unassembled WGS sequence"/>
</dbReference>
<name>A0A125K3W7_9BURK</name>
<gene>
    <name evidence="1" type="ORF">WT83_29060</name>
</gene>
<reference evidence="1 2" key="1">
    <citation type="submission" date="2015-11" db="EMBL/GenBank/DDBJ databases">
        <title>Expanding the genomic diversity of Burkholderia species for the development of highly accurate diagnostics.</title>
        <authorList>
            <person name="Sahl J."/>
            <person name="Keim P."/>
            <person name="Wagner D."/>
        </authorList>
    </citation>
    <scope>NUCLEOTIDE SEQUENCE [LARGE SCALE GENOMIC DNA]</scope>
    <source>
        <strain evidence="1 2">MSMB793WGS</strain>
    </source>
</reference>
<protein>
    <recommendedName>
        <fullName evidence="3">Preprotein translocase SecA</fullName>
    </recommendedName>
</protein>
<evidence type="ECO:0008006" key="3">
    <source>
        <dbReference type="Google" id="ProtNLM"/>
    </source>
</evidence>
<dbReference type="EMBL" id="LPLZ01000081">
    <property type="protein sequence ID" value="KWN05612.1"/>
    <property type="molecule type" value="Genomic_DNA"/>
</dbReference>
<proteinExistence type="predicted"/>
<comment type="caution">
    <text evidence="1">The sequence shown here is derived from an EMBL/GenBank/DDBJ whole genome shotgun (WGS) entry which is preliminary data.</text>
</comment>
<accession>A0A125K3W7</accession>
<evidence type="ECO:0000313" key="2">
    <source>
        <dbReference type="Proteomes" id="UP000068016"/>
    </source>
</evidence>
<sequence length="71" mass="7802">MLSPHEFATLMLIGESPEPDGTELDPNNLATLVEQQLVYLEQRGSGYVRPGLTHDGQSLLLRIRGARQAPC</sequence>
<evidence type="ECO:0000313" key="1">
    <source>
        <dbReference type="EMBL" id="KWN05612.1"/>
    </source>
</evidence>
<dbReference type="AlphaFoldDB" id="A0A125K3W7"/>
<organism evidence="1 2">
    <name type="scientific">Burkholderia territorii</name>
    <dbReference type="NCBI Taxonomy" id="1503055"/>
    <lineage>
        <taxon>Bacteria</taxon>
        <taxon>Pseudomonadati</taxon>
        <taxon>Pseudomonadota</taxon>
        <taxon>Betaproteobacteria</taxon>
        <taxon>Burkholderiales</taxon>
        <taxon>Burkholderiaceae</taxon>
        <taxon>Burkholderia</taxon>
        <taxon>Burkholderia cepacia complex</taxon>
    </lineage>
</organism>